<evidence type="ECO:0000256" key="4">
    <source>
        <dbReference type="ARBA" id="ARBA00022729"/>
    </source>
</evidence>
<evidence type="ECO:0008006" key="12">
    <source>
        <dbReference type="Google" id="ProtNLM"/>
    </source>
</evidence>
<keyword evidence="6" id="KW-0564">Palmitate</keyword>
<evidence type="ECO:0000256" key="3">
    <source>
        <dbReference type="ARBA" id="ARBA00022544"/>
    </source>
</evidence>
<dbReference type="Pfam" id="PF25198">
    <property type="entry name" value="Spore_GerAC_N"/>
    <property type="match status" value="1"/>
</dbReference>
<dbReference type="PROSITE" id="PS51257">
    <property type="entry name" value="PROKAR_LIPOPROTEIN"/>
    <property type="match status" value="1"/>
</dbReference>
<comment type="subcellular location">
    <subcellularLocation>
        <location evidence="1">Membrane</location>
        <topology evidence="1">Lipid-anchor</topology>
    </subcellularLocation>
</comment>
<dbReference type="GO" id="GO:0016020">
    <property type="term" value="C:membrane"/>
    <property type="evidence" value="ECO:0007669"/>
    <property type="project" value="UniProtKB-SubCell"/>
</dbReference>
<organism evidence="10 11">
    <name type="scientific">Clostridium manihotivorum</name>
    <dbReference type="NCBI Taxonomy" id="2320868"/>
    <lineage>
        <taxon>Bacteria</taxon>
        <taxon>Bacillati</taxon>
        <taxon>Bacillota</taxon>
        <taxon>Clostridia</taxon>
        <taxon>Eubacteriales</taxon>
        <taxon>Clostridiaceae</taxon>
        <taxon>Clostridium</taxon>
    </lineage>
</organism>
<dbReference type="InterPro" id="IPR057336">
    <property type="entry name" value="GerAC_N"/>
</dbReference>
<dbReference type="InterPro" id="IPR038501">
    <property type="entry name" value="Spore_GerAC_C_sf"/>
</dbReference>
<accession>A0A3R5QY44</accession>
<dbReference type="RefSeq" id="WP_128215663.1">
    <property type="nucleotide sequence ID" value="NZ_CP025746.1"/>
</dbReference>
<reference evidence="10 11" key="1">
    <citation type="submission" date="2018-01" db="EMBL/GenBank/DDBJ databases">
        <title>Genome Sequencing and Assembly of Anaerobacter polyendosporus strain CT4.</title>
        <authorList>
            <person name="Tachaapaikoon C."/>
            <person name="Sutheeworapong S."/>
            <person name="Jenjaroenpun P."/>
            <person name="Wongsurawat T."/>
            <person name="Nookeaw I."/>
            <person name="Cheawchanlertfa P."/>
            <person name="Kosugi A."/>
            <person name="Cheevadhanarak S."/>
            <person name="Ratanakhanokchai K."/>
        </authorList>
    </citation>
    <scope>NUCLEOTIDE SEQUENCE [LARGE SCALE GENOMIC DNA]</scope>
    <source>
        <strain evidence="10 11">CT4</strain>
    </source>
</reference>
<comment type="similarity">
    <text evidence="2">Belongs to the GerABKC lipoprotein family.</text>
</comment>
<dbReference type="NCBIfam" id="TIGR02887">
    <property type="entry name" value="spore_ger_x_C"/>
    <property type="match status" value="1"/>
</dbReference>
<proteinExistence type="inferred from homology"/>
<dbReference type="OrthoDB" id="9816067at2"/>
<dbReference type="Pfam" id="PF05504">
    <property type="entry name" value="Spore_GerAC"/>
    <property type="match status" value="1"/>
</dbReference>
<name>A0A3R5QY44_9CLOT</name>
<dbReference type="Proteomes" id="UP000286268">
    <property type="component" value="Chromosome"/>
</dbReference>
<evidence type="ECO:0000256" key="2">
    <source>
        <dbReference type="ARBA" id="ARBA00007886"/>
    </source>
</evidence>
<dbReference type="GO" id="GO:0009847">
    <property type="term" value="P:spore germination"/>
    <property type="evidence" value="ECO:0007669"/>
    <property type="project" value="InterPro"/>
</dbReference>
<evidence type="ECO:0000313" key="10">
    <source>
        <dbReference type="EMBL" id="QAA34966.1"/>
    </source>
</evidence>
<evidence type="ECO:0000256" key="5">
    <source>
        <dbReference type="ARBA" id="ARBA00023136"/>
    </source>
</evidence>
<dbReference type="Gene3D" id="3.30.300.210">
    <property type="entry name" value="Nutrient germinant receptor protein C, domain 3"/>
    <property type="match status" value="1"/>
</dbReference>
<dbReference type="InterPro" id="IPR008844">
    <property type="entry name" value="Spore_GerAC-like"/>
</dbReference>
<keyword evidence="3" id="KW-0309">Germination</keyword>
<dbReference type="EMBL" id="CP025746">
    <property type="protein sequence ID" value="QAA34966.1"/>
    <property type="molecule type" value="Genomic_DNA"/>
</dbReference>
<dbReference type="InterPro" id="IPR046953">
    <property type="entry name" value="Spore_GerAC-like_C"/>
</dbReference>
<evidence type="ECO:0000259" key="9">
    <source>
        <dbReference type="Pfam" id="PF25198"/>
    </source>
</evidence>
<keyword evidence="7" id="KW-0449">Lipoprotein</keyword>
<keyword evidence="11" id="KW-1185">Reference proteome</keyword>
<evidence type="ECO:0000256" key="7">
    <source>
        <dbReference type="ARBA" id="ARBA00023288"/>
    </source>
</evidence>
<evidence type="ECO:0000259" key="8">
    <source>
        <dbReference type="Pfam" id="PF05504"/>
    </source>
</evidence>
<dbReference type="AlphaFoldDB" id="A0A3R5QY44"/>
<keyword evidence="5" id="KW-0472">Membrane</keyword>
<keyword evidence="4" id="KW-0732">Signal</keyword>
<sequence length="398" mass="44613">MMKRISRLLIIIMICNLLGGCWGAKEPSQLSLITALGIDKVKEKYLVTVQILNTDKVASDRSGADGTAVTTYRMEGKSLEEAIRRLSLEIPRQFFLGHLRMLVFGEDFAREGIGTTLDYLLRNSEIRSDFYIAVLRGKKATDALNVLTPLDQNPANKLFQSIENSEKIWVATTKVRLFDLIEMTQSEGIEPILTSIIVTGDTDIGMSKENINYSDVPANIQLGPVAAFKGDKLIGWLNDSQSALVNIIRGSEKGFLIIVPWVDPKEFINLTAENLRKTITVEEVMGKPKIIVNMKIKASIAEATGVIPIDKPGTIKQIERKTEDYLVMRFSKSTSEIQDKFKTDIFGFGRSIKIHKNKLWKKVGKNWDNEFPIIPVEYKVKVEITTTGTTTKSLKPTK</sequence>
<protein>
    <recommendedName>
        <fullName evidence="12">Ger(X)C family spore germination protein</fullName>
    </recommendedName>
</protein>
<dbReference type="PANTHER" id="PTHR35789:SF1">
    <property type="entry name" value="SPORE GERMINATION PROTEIN B3"/>
    <property type="match status" value="1"/>
</dbReference>
<feature type="domain" description="Spore germination protein N-terminal" evidence="9">
    <location>
        <begin position="24"/>
        <end position="196"/>
    </location>
</feature>
<dbReference type="PANTHER" id="PTHR35789">
    <property type="entry name" value="SPORE GERMINATION PROTEIN B3"/>
    <property type="match status" value="1"/>
</dbReference>
<gene>
    <name evidence="10" type="ORF">C1I91_26825</name>
</gene>
<evidence type="ECO:0000256" key="6">
    <source>
        <dbReference type="ARBA" id="ARBA00023139"/>
    </source>
</evidence>
<feature type="domain" description="Spore germination GerAC-like C-terminal" evidence="8">
    <location>
        <begin position="225"/>
        <end position="388"/>
    </location>
</feature>
<dbReference type="KEGG" id="cmah:C1I91_26825"/>
<evidence type="ECO:0000313" key="11">
    <source>
        <dbReference type="Proteomes" id="UP000286268"/>
    </source>
</evidence>
<evidence type="ECO:0000256" key="1">
    <source>
        <dbReference type="ARBA" id="ARBA00004635"/>
    </source>
</evidence>